<comment type="caution">
    <text evidence="2">The sequence shown here is derived from an EMBL/GenBank/DDBJ whole genome shotgun (WGS) entry which is preliminary data.</text>
</comment>
<dbReference type="CDD" id="cd01637">
    <property type="entry name" value="IMPase_like"/>
    <property type="match status" value="1"/>
</dbReference>
<gene>
    <name evidence="2" type="ORF">KME07_01505</name>
</gene>
<reference evidence="2" key="1">
    <citation type="submission" date="2021-05" db="EMBL/GenBank/DDBJ databases">
        <authorList>
            <person name="Pietrasiak N."/>
            <person name="Ward R."/>
            <person name="Stajich J.E."/>
            <person name="Kurbessoian T."/>
        </authorList>
    </citation>
    <scope>NUCLEOTIDE SEQUENCE</scope>
    <source>
        <strain evidence="2">GSE-TBD4-15B</strain>
    </source>
</reference>
<dbReference type="InterPro" id="IPR000760">
    <property type="entry name" value="Inositol_monophosphatase-like"/>
</dbReference>
<reference evidence="2" key="2">
    <citation type="journal article" date="2022" name="Microbiol. Resour. Announc.">
        <title>Metagenome Sequencing to Explore Phylogenomics of Terrestrial Cyanobacteria.</title>
        <authorList>
            <person name="Ward R.D."/>
            <person name="Stajich J.E."/>
            <person name="Johansen J.R."/>
            <person name="Huntemann M."/>
            <person name="Clum A."/>
            <person name="Foster B."/>
            <person name="Foster B."/>
            <person name="Roux S."/>
            <person name="Palaniappan K."/>
            <person name="Varghese N."/>
            <person name="Mukherjee S."/>
            <person name="Reddy T.B.K."/>
            <person name="Daum C."/>
            <person name="Copeland A."/>
            <person name="Chen I.A."/>
            <person name="Ivanova N.N."/>
            <person name="Kyrpides N.C."/>
            <person name="Shapiro N."/>
            <person name="Eloe-Fadrosh E.A."/>
            <person name="Pietrasiak N."/>
        </authorList>
    </citation>
    <scope>NUCLEOTIDE SEQUENCE</scope>
    <source>
        <strain evidence="2">GSE-TBD4-15B</strain>
    </source>
</reference>
<evidence type="ECO:0000313" key="3">
    <source>
        <dbReference type="Proteomes" id="UP000707356"/>
    </source>
</evidence>
<evidence type="ECO:0000256" key="1">
    <source>
        <dbReference type="PIRSR" id="PIRSR600760-2"/>
    </source>
</evidence>
<dbReference type="SUPFAM" id="SSF56655">
    <property type="entry name" value="Carbohydrate phosphatase"/>
    <property type="match status" value="1"/>
</dbReference>
<sequence>MPPTPRQILETLLPHLRVAAAYARQIQSRIVAQPDKASPNFFAAALSDADLSIQTFVEVLLLGLFPKVRFYGEEYEKTYNTKYFKAIDLGEQDDYLITLDPIDGTQFYLDGFSNYQIILNILNRDDYEAALAISPALDIYHYALRGQGCWRGSLDTPLPDCQPWKIQTTGKTVILGWELSSLVSPLSQHYSVIDLSTDYSRQTQIPTFNAILSGELAGCVLKAGQWIDSAALAFMAQAGGCIVTGLDGQPLPPLHTNQNYRRSGVLVAVSPQVHQHLLAAVQSLPKISAEIS</sequence>
<name>A0A951U371_9CYAN</name>
<dbReference type="EMBL" id="JAHHHV010000005">
    <property type="protein sequence ID" value="MBW4464101.1"/>
    <property type="molecule type" value="Genomic_DNA"/>
</dbReference>
<feature type="binding site" evidence="1">
    <location>
        <position position="228"/>
    </location>
    <ligand>
        <name>Mg(2+)</name>
        <dbReference type="ChEBI" id="CHEBI:18420"/>
        <label>1</label>
        <note>catalytic</note>
    </ligand>
</feature>
<organism evidence="2 3">
    <name type="scientific">Pegethrix bostrychoides GSE-TBD4-15B</name>
    <dbReference type="NCBI Taxonomy" id="2839662"/>
    <lineage>
        <taxon>Bacteria</taxon>
        <taxon>Bacillati</taxon>
        <taxon>Cyanobacteriota</taxon>
        <taxon>Cyanophyceae</taxon>
        <taxon>Oculatellales</taxon>
        <taxon>Oculatellaceae</taxon>
        <taxon>Pegethrix</taxon>
    </lineage>
</organism>
<proteinExistence type="predicted"/>
<feature type="binding site" evidence="1">
    <location>
        <position position="100"/>
    </location>
    <ligand>
        <name>Mg(2+)</name>
        <dbReference type="ChEBI" id="CHEBI:18420"/>
        <label>1</label>
        <note>catalytic</note>
    </ligand>
</feature>
<dbReference type="GO" id="GO:0046872">
    <property type="term" value="F:metal ion binding"/>
    <property type="evidence" value="ECO:0007669"/>
    <property type="project" value="UniProtKB-KW"/>
</dbReference>
<protein>
    <submittedName>
        <fullName evidence="2">Inositol monophosphatase family protein</fullName>
    </submittedName>
</protein>
<comment type="cofactor">
    <cofactor evidence="1">
        <name>Mg(2+)</name>
        <dbReference type="ChEBI" id="CHEBI:18420"/>
    </cofactor>
</comment>
<dbReference type="Pfam" id="PF00459">
    <property type="entry name" value="Inositol_P"/>
    <property type="match status" value="1"/>
</dbReference>
<accession>A0A951U371</accession>
<dbReference type="Gene3D" id="3.30.540.10">
    <property type="entry name" value="Fructose-1,6-Bisphosphatase, subunit A, domain 1"/>
    <property type="match status" value="1"/>
</dbReference>
<dbReference type="Proteomes" id="UP000707356">
    <property type="component" value="Unassembled WGS sequence"/>
</dbReference>
<keyword evidence="1" id="KW-0479">Metal-binding</keyword>
<evidence type="ECO:0000313" key="2">
    <source>
        <dbReference type="EMBL" id="MBW4464101.1"/>
    </source>
</evidence>
<feature type="binding site" evidence="1">
    <location>
        <position position="73"/>
    </location>
    <ligand>
        <name>Mg(2+)</name>
        <dbReference type="ChEBI" id="CHEBI:18420"/>
        <label>1</label>
        <note>catalytic</note>
    </ligand>
</feature>
<feature type="binding site" evidence="1">
    <location>
        <position position="103"/>
    </location>
    <ligand>
        <name>Mg(2+)</name>
        <dbReference type="ChEBI" id="CHEBI:18420"/>
        <label>1</label>
        <note>catalytic</note>
    </ligand>
</feature>
<dbReference type="AlphaFoldDB" id="A0A951U371"/>
<dbReference type="Gene3D" id="3.40.190.80">
    <property type="match status" value="1"/>
</dbReference>
<feature type="binding site" evidence="1">
    <location>
        <position position="102"/>
    </location>
    <ligand>
        <name>Mg(2+)</name>
        <dbReference type="ChEBI" id="CHEBI:18420"/>
        <label>1</label>
        <note>catalytic</note>
    </ligand>
</feature>
<keyword evidence="1" id="KW-0460">Magnesium</keyword>